<dbReference type="AlphaFoldDB" id="A0A1H5ZBX8"/>
<feature type="signal peptide" evidence="4">
    <location>
        <begin position="1"/>
        <end position="34"/>
    </location>
</feature>
<feature type="chain" id="PRO_5009291430" evidence="4">
    <location>
        <begin position="35"/>
        <end position="527"/>
    </location>
</feature>
<protein>
    <submittedName>
        <fullName evidence="6">Peptide/nickel transport system substrate-binding protein</fullName>
    </submittedName>
</protein>
<evidence type="ECO:0000256" key="4">
    <source>
        <dbReference type="SAM" id="SignalP"/>
    </source>
</evidence>
<dbReference type="PIRSF" id="PIRSF002741">
    <property type="entry name" value="MppA"/>
    <property type="match status" value="1"/>
</dbReference>
<dbReference type="SUPFAM" id="SSF53850">
    <property type="entry name" value="Periplasmic binding protein-like II"/>
    <property type="match status" value="1"/>
</dbReference>
<dbReference type="GO" id="GO:1904680">
    <property type="term" value="F:peptide transmembrane transporter activity"/>
    <property type="evidence" value="ECO:0007669"/>
    <property type="project" value="TreeGrafter"/>
</dbReference>
<dbReference type="Gene3D" id="3.40.190.10">
    <property type="entry name" value="Periplasmic binding protein-like II"/>
    <property type="match status" value="1"/>
</dbReference>
<proteinExistence type="inferred from homology"/>
<comment type="subcellular location">
    <subcellularLocation>
        <location evidence="1">Periplasm</location>
    </subcellularLocation>
</comment>
<dbReference type="PANTHER" id="PTHR30290">
    <property type="entry name" value="PERIPLASMIC BINDING COMPONENT OF ABC TRANSPORTER"/>
    <property type="match status" value="1"/>
</dbReference>
<keyword evidence="7" id="KW-1185">Reference proteome</keyword>
<dbReference type="InterPro" id="IPR023765">
    <property type="entry name" value="SBP_5_CS"/>
</dbReference>
<keyword evidence="3 4" id="KW-0732">Signal</keyword>
<gene>
    <name evidence="6" type="ORF">SAMN04488115_104360</name>
</gene>
<evidence type="ECO:0000256" key="2">
    <source>
        <dbReference type="ARBA" id="ARBA00005695"/>
    </source>
</evidence>
<evidence type="ECO:0000313" key="7">
    <source>
        <dbReference type="Proteomes" id="UP000236743"/>
    </source>
</evidence>
<sequence>MARRNFVSGWSAPRLAAATGMLAVALMAATPGHATTARVHLNADIRSINPGVNRDDNTDAVVLHMVEGLVAYGEDSQVRPLLAEKVAISDDGLTYTFTLRKGVKFHNGAELTSADVVWSWNRYMDPKTDWRCLSEFDGRGRVKVEAVTAPDPSTVVFKLDKPSSLFLASIARTDCAMTAILHKDSIKADGSFDKPIGTGPFRFAEWRRSEYIRLSRYEGYSSLPGPVDGYTGGKRPLVDEVRFMIIPDSSTARAALLRGDIDIIPDIANADVRELKTNSKVELSVVSNMGLVGILLQTRDPLLKNVKLRQAIAAALDTEEIVASVTDGLGKPNNSIVPAMSTYYTPVQAKGYRFDKAAAKKLLAEAGYKGEPLVMLANKRYPQSFDSAVIAQQMLQNAGINATIEVLEWATQLDRYSKGNYQLQAFPYSARLDPALSFESVTGPKETQPRKVWDNPEAQALLDKSMVVSDKAERQAIFDELHKRFIDEVPMVMLYNGLDAGVYAKRVKGYKSSILSKPRLWEVSIAE</sequence>
<dbReference type="PROSITE" id="PS01040">
    <property type="entry name" value="SBP_BACTERIAL_5"/>
    <property type="match status" value="1"/>
</dbReference>
<dbReference type="Gene3D" id="3.90.76.10">
    <property type="entry name" value="Dipeptide-binding Protein, Domain 1"/>
    <property type="match status" value="1"/>
</dbReference>
<dbReference type="GO" id="GO:0030288">
    <property type="term" value="C:outer membrane-bounded periplasmic space"/>
    <property type="evidence" value="ECO:0007669"/>
    <property type="project" value="UniProtKB-ARBA"/>
</dbReference>
<organism evidence="6 7">
    <name type="scientific">Bosea lathyri</name>
    <dbReference type="NCBI Taxonomy" id="1036778"/>
    <lineage>
        <taxon>Bacteria</taxon>
        <taxon>Pseudomonadati</taxon>
        <taxon>Pseudomonadota</taxon>
        <taxon>Alphaproteobacteria</taxon>
        <taxon>Hyphomicrobiales</taxon>
        <taxon>Boseaceae</taxon>
        <taxon>Bosea</taxon>
    </lineage>
</organism>
<dbReference type="InterPro" id="IPR030678">
    <property type="entry name" value="Peptide/Ni-bd"/>
</dbReference>
<dbReference type="Proteomes" id="UP000236743">
    <property type="component" value="Unassembled WGS sequence"/>
</dbReference>
<reference evidence="6 7" key="1">
    <citation type="submission" date="2016-10" db="EMBL/GenBank/DDBJ databases">
        <authorList>
            <person name="de Groot N.N."/>
        </authorList>
    </citation>
    <scope>NUCLEOTIDE SEQUENCE [LARGE SCALE GENOMIC DNA]</scope>
    <source>
        <strain evidence="6 7">DSM 26656</strain>
    </source>
</reference>
<dbReference type="InterPro" id="IPR000914">
    <property type="entry name" value="SBP_5_dom"/>
</dbReference>
<evidence type="ECO:0000256" key="3">
    <source>
        <dbReference type="ARBA" id="ARBA00022729"/>
    </source>
</evidence>
<dbReference type="Pfam" id="PF00496">
    <property type="entry name" value="SBP_bac_5"/>
    <property type="match status" value="1"/>
</dbReference>
<dbReference type="GO" id="GO:0015833">
    <property type="term" value="P:peptide transport"/>
    <property type="evidence" value="ECO:0007669"/>
    <property type="project" value="TreeGrafter"/>
</dbReference>
<dbReference type="InterPro" id="IPR039424">
    <property type="entry name" value="SBP_5"/>
</dbReference>
<accession>A0A1H5ZBX8</accession>
<feature type="domain" description="Solute-binding protein family 5" evidence="5">
    <location>
        <begin position="78"/>
        <end position="435"/>
    </location>
</feature>
<evidence type="ECO:0000259" key="5">
    <source>
        <dbReference type="Pfam" id="PF00496"/>
    </source>
</evidence>
<dbReference type="PANTHER" id="PTHR30290:SF38">
    <property type="entry name" value="D,D-DIPEPTIDE-BINDING PERIPLASMIC PROTEIN DDPA-RELATED"/>
    <property type="match status" value="1"/>
</dbReference>
<dbReference type="Gene3D" id="3.10.105.10">
    <property type="entry name" value="Dipeptide-binding Protein, Domain 3"/>
    <property type="match status" value="1"/>
</dbReference>
<name>A0A1H5ZBX8_9HYPH</name>
<dbReference type="EMBL" id="FNUY01000004">
    <property type="protein sequence ID" value="SEG33802.1"/>
    <property type="molecule type" value="Genomic_DNA"/>
</dbReference>
<evidence type="ECO:0000256" key="1">
    <source>
        <dbReference type="ARBA" id="ARBA00004418"/>
    </source>
</evidence>
<comment type="similarity">
    <text evidence="2">Belongs to the bacterial solute-binding protein 5 family.</text>
</comment>
<dbReference type="GO" id="GO:0043190">
    <property type="term" value="C:ATP-binding cassette (ABC) transporter complex"/>
    <property type="evidence" value="ECO:0007669"/>
    <property type="project" value="InterPro"/>
</dbReference>
<evidence type="ECO:0000313" key="6">
    <source>
        <dbReference type="EMBL" id="SEG33802.1"/>
    </source>
</evidence>
<dbReference type="OrthoDB" id="9803988at2"/>
<dbReference type="RefSeq" id="WP_103872781.1">
    <property type="nucleotide sequence ID" value="NZ_FNUY01000004.1"/>
</dbReference>